<evidence type="ECO:0000256" key="1">
    <source>
        <dbReference type="ARBA" id="ARBA00004771"/>
    </source>
</evidence>
<dbReference type="InterPro" id="IPR045034">
    <property type="entry name" value="O-acyltransferase_WSD1-like"/>
</dbReference>
<dbReference type="Gene3D" id="3.30.559.30">
    <property type="entry name" value="Nonribosomal peptide synthetase, condensation domain"/>
    <property type="match status" value="1"/>
</dbReference>
<dbReference type="PANTHER" id="PTHR31650:SF1">
    <property type="entry name" value="WAX ESTER SYNTHASE_DIACYLGLYCEROL ACYLTRANSFERASE 4-RELATED"/>
    <property type="match status" value="1"/>
</dbReference>
<keyword evidence="14" id="KW-1185">Reference proteome</keyword>
<evidence type="ECO:0000256" key="5">
    <source>
        <dbReference type="ARBA" id="ARBA00022516"/>
    </source>
</evidence>
<dbReference type="InterPro" id="IPR004255">
    <property type="entry name" value="O-acyltransferase_WSD1_N"/>
</dbReference>
<evidence type="ECO:0000313" key="13">
    <source>
        <dbReference type="EMBL" id="MDX8034895.1"/>
    </source>
</evidence>
<comment type="similarity">
    <text evidence="3">Belongs to the long-chain O-acyltransferase family.</text>
</comment>
<organism evidence="13 14">
    <name type="scientific">Lentzea miocenica</name>
    <dbReference type="NCBI Taxonomy" id="3095431"/>
    <lineage>
        <taxon>Bacteria</taxon>
        <taxon>Bacillati</taxon>
        <taxon>Actinomycetota</taxon>
        <taxon>Actinomycetes</taxon>
        <taxon>Pseudonocardiales</taxon>
        <taxon>Pseudonocardiaceae</taxon>
        <taxon>Lentzea</taxon>
    </lineage>
</organism>
<dbReference type="PANTHER" id="PTHR31650">
    <property type="entry name" value="O-ACYLTRANSFERASE (WSD1-LIKE) FAMILY PROTEIN"/>
    <property type="match status" value="1"/>
</dbReference>
<evidence type="ECO:0000256" key="6">
    <source>
        <dbReference type="ARBA" id="ARBA00022679"/>
    </source>
</evidence>
<comment type="pathway">
    <text evidence="2">Lipid metabolism.</text>
</comment>
<feature type="domain" description="O-acyltransferase WSD1-like N-terminal" evidence="11">
    <location>
        <begin position="17"/>
        <end position="166"/>
    </location>
</feature>
<evidence type="ECO:0000259" key="12">
    <source>
        <dbReference type="Pfam" id="PF06974"/>
    </source>
</evidence>
<evidence type="ECO:0000256" key="7">
    <source>
        <dbReference type="ARBA" id="ARBA00022798"/>
    </source>
</evidence>
<reference evidence="13 14" key="1">
    <citation type="submission" date="2023-11" db="EMBL/GenBank/DDBJ databases">
        <title>Lentzea sokolovensis, sp. nov., Lentzea kristufkii, sp. nov., and Lentzea miocenensis, sp. nov., rare actinobacteria from Sokolov Coal Basin, Miocene lacustrine sediment, Czech Republic.</title>
        <authorList>
            <person name="Lara A."/>
            <person name="Kotroba L."/>
            <person name="Nouioui I."/>
            <person name="Neumann-Schaal M."/>
            <person name="Mast Y."/>
            <person name="Chronakova A."/>
        </authorList>
    </citation>
    <scope>NUCLEOTIDE SEQUENCE [LARGE SCALE GENOMIC DNA]</scope>
    <source>
        <strain evidence="13 14">BCCO 10_0856</strain>
    </source>
</reference>
<keyword evidence="6" id="KW-0808">Transferase</keyword>
<dbReference type="InterPro" id="IPR009721">
    <property type="entry name" value="O-acyltransferase_WSD1_C"/>
</dbReference>
<evidence type="ECO:0000256" key="9">
    <source>
        <dbReference type="ARBA" id="ARBA00023315"/>
    </source>
</evidence>
<comment type="catalytic activity">
    <reaction evidence="10">
        <text>an acyl-CoA + a 1,2-diacyl-sn-glycerol = a triacyl-sn-glycerol + CoA</text>
        <dbReference type="Rhea" id="RHEA:10868"/>
        <dbReference type="ChEBI" id="CHEBI:17815"/>
        <dbReference type="ChEBI" id="CHEBI:57287"/>
        <dbReference type="ChEBI" id="CHEBI:58342"/>
        <dbReference type="ChEBI" id="CHEBI:64615"/>
        <dbReference type="EC" id="2.3.1.20"/>
    </reaction>
</comment>
<evidence type="ECO:0000256" key="2">
    <source>
        <dbReference type="ARBA" id="ARBA00005189"/>
    </source>
</evidence>
<dbReference type="Pfam" id="PF03007">
    <property type="entry name" value="WS_DGAT_cat"/>
    <property type="match status" value="1"/>
</dbReference>
<dbReference type="EMBL" id="JAXAVW010000030">
    <property type="protein sequence ID" value="MDX8034895.1"/>
    <property type="molecule type" value="Genomic_DNA"/>
</dbReference>
<name>A0ABU4T9N8_9PSEU</name>
<evidence type="ECO:0000259" key="11">
    <source>
        <dbReference type="Pfam" id="PF03007"/>
    </source>
</evidence>
<feature type="domain" description="O-acyltransferase WSD1 C-terminal" evidence="12">
    <location>
        <begin position="271"/>
        <end position="406"/>
    </location>
</feature>
<dbReference type="RefSeq" id="WP_319969908.1">
    <property type="nucleotide sequence ID" value="NZ_JAXAVW010000030.1"/>
</dbReference>
<keyword evidence="7" id="KW-0319">Glycerol metabolism</keyword>
<sequence length="407" mass="43027">MIDRTSSDDVVSLASGMQVGAVVVLERDPGGVEALLADRVRTVPRLRRRLVQTPLGCGRPVWVDDAGFDISRHVHRVVCTAPGDDAALLGIASSLVTRPLPHSSPLWSATLVTGLTEDRAALILVFHHVLSDGIGGLAVLANLVDGAPAVEATPFPTPAPSRRELAKDAWAARLRLPGHNSFTGLQWPSLGSRCSLNQPTGPQRQQTMARTSVSRLRAAAHRCGGTVNDALLTAVTGTLGTVLNGRGDHVDELVVSIPVSTRRSTTAAHLGNRTGVMPVALPTGGDTWSRLTRVAAITRSHKKSITSVAPIFRTLKVLGMADWFMNHQRMVHTVVTNVHGPDHPMRLAGAPVVGLIPLSATTGNVTVAFAALSYGDAFTITVVADPEHVPDLPMLTEALQAELDLLG</sequence>
<dbReference type="SUPFAM" id="SSF52777">
    <property type="entry name" value="CoA-dependent acyltransferases"/>
    <property type="match status" value="2"/>
</dbReference>
<evidence type="ECO:0000313" key="14">
    <source>
        <dbReference type="Proteomes" id="UP001285521"/>
    </source>
</evidence>
<keyword evidence="8" id="KW-0443">Lipid metabolism</keyword>
<evidence type="ECO:0000256" key="4">
    <source>
        <dbReference type="ARBA" id="ARBA00013244"/>
    </source>
</evidence>
<dbReference type="EC" id="2.3.1.20" evidence="4"/>
<keyword evidence="5" id="KW-0444">Lipid biosynthesis</keyword>
<keyword evidence="9" id="KW-0012">Acyltransferase</keyword>
<dbReference type="Pfam" id="PF06974">
    <property type="entry name" value="WS_DGAT_C"/>
    <property type="match status" value="1"/>
</dbReference>
<evidence type="ECO:0000256" key="10">
    <source>
        <dbReference type="ARBA" id="ARBA00048109"/>
    </source>
</evidence>
<proteinExistence type="inferred from homology"/>
<gene>
    <name evidence="13" type="ORF">SK803_32160</name>
</gene>
<reference evidence="13 14" key="2">
    <citation type="submission" date="2023-11" db="EMBL/GenBank/DDBJ databases">
        <authorList>
            <person name="Lara A.C."/>
            <person name="Chronakova A."/>
        </authorList>
    </citation>
    <scope>NUCLEOTIDE SEQUENCE [LARGE SCALE GENOMIC DNA]</scope>
    <source>
        <strain evidence="13 14">BCCO 10_0856</strain>
    </source>
</reference>
<protein>
    <recommendedName>
        <fullName evidence="4">diacylglycerol O-acyltransferase</fullName>
        <ecNumber evidence="4">2.3.1.20</ecNumber>
    </recommendedName>
</protein>
<evidence type="ECO:0000256" key="8">
    <source>
        <dbReference type="ARBA" id="ARBA00023098"/>
    </source>
</evidence>
<dbReference type="Proteomes" id="UP001285521">
    <property type="component" value="Unassembled WGS sequence"/>
</dbReference>
<dbReference type="Gene3D" id="3.30.559.10">
    <property type="entry name" value="Chloramphenicol acetyltransferase-like domain"/>
    <property type="match status" value="1"/>
</dbReference>
<comment type="caution">
    <text evidence="13">The sequence shown here is derived from an EMBL/GenBank/DDBJ whole genome shotgun (WGS) entry which is preliminary data.</text>
</comment>
<evidence type="ECO:0000256" key="3">
    <source>
        <dbReference type="ARBA" id="ARBA00009587"/>
    </source>
</evidence>
<comment type="pathway">
    <text evidence="1">Glycerolipid metabolism; triacylglycerol biosynthesis.</text>
</comment>
<accession>A0ABU4T9N8</accession>
<dbReference type="InterPro" id="IPR023213">
    <property type="entry name" value="CAT-like_dom_sf"/>
</dbReference>